<sequence length="322" mass="36934">MSEQENQEPIPTEQEKVPEEGSEAKEEDTAMQEEEEVVETNDMATEEKEESVEGEAEEEMDDSEQVSEENKTQHEDTANDKDETVGDETEEEPEADEEMEIPSHPPKRPLTAYFLFMEEQRPIVKEENPGARIGELTKIIGSKWKELDEESKVVYVEQANKAKEVYLKQLALYKKHHPNAVLDSESKKKSGDEFELTFPLARIRKIARLDPEVNGISKEAATLLTYAAELFTEKMGQETYSMAQIQKRRKLILQDVVDVTSMKDKFHFLKEDMNDFVKQYKAKELEDNEGNGNVVKKQKVMSEKALSAVSNTKPLTSFFQKK</sequence>
<feature type="compositionally biased region" description="Basic and acidic residues" evidence="3">
    <location>
        <begin position="68"/>
        <end position="84"/>
    </location>
</feature>
<organism evidence="5 6">
    <name type="scientific">Chaetoceros tenuissimus</name>
    <dbReference type="NCBI Taxonomy" id="426638"/>
    <lineage>
        <taxon>Eukaryota</taxon>
        <taxon>Sar</taxon>
        <taxon>Stramenopiles</taxon>
        <taxon>Ochrophyta</taxon>
        <taxon>Bacillariophyta</taxon>
        <taxon>Coscinodiscophyceae</taxon>
        <taxon>Chaetocerotophycidae</taxon>
        <taxon>Chaetocerotales</taxon>
        <taxon>Chaetocerotaceae</taxon>
        <taxon>Chaetoceros</taxon>
    </lineage>
</organism>
<feature type="region of interest" description="Disordered" evidence="3">
    <location>
        <begin position="1"/>
        <end position="108"/>
    </location>
</feature>
<dbReference type="PANTHER" id="PTHR48112">
    <property type="entry name" value="HIGH MOBILITY GROUP PROTEIN DSP1"/>
    <property type="match status" value="1"/>
</dbReference>
<dbReference type="InterPro" id="IPR009071">
    <property type="entry name" value="HMG_box_dom"/>
</dbReference>
<evidence type="ECO:0000313" key="6">
    <source>
        <dbReference type="Proteomes" id="UP001054902"/>
    </source>
</evidence>
<evidence type="ECO:0000313" key="5">
    <source>
        <dbReference type="EMBL" id="GFH44136.1"/>
    </source>
</evidence>
<dbReference type="Gene3D" id="1.10.20.10">
    <property type="entry name" value="Histone, subunit A"/>
    <property type="match status" value="1"/>
</dbReference>
<dbReference type="GO" id="GO:0005634">
    <property type="term" value="C:nucleus"/>
    <property type="evidence" value="ECO:0007669"/>
    <property type="project" value="UniProtKB-UniRule"/>
</dbReference>
<feature type="DNA-binding region" description="HMG box" evidence="2">
    <location>
        <begin position="106"/>
        <end position="174"/>
    </location>
</feature>
<dbReference type="PROSITE" id="PS50118">
    <property type="entry name" value="HMG_BOX_2"/>
    <property type="match status" value="1"/>
</dbReference>
<evidence type="ECO:0000259" key="4">
    <source>
        <dbReference type="PROSITE" id="PS50118"/>
    </source>
</evidence>
<name>A0AAD3CG11_9STRA</name>
<evidence type="ECO:0000256" key="3">
    <source>
        <dbReference type="SAM" id="MobiDB-lite"/>
    </source>
</evidence>
<dbReference type="CDD" id="cd22929">
    <property type="entry name" value="HFD_POLE4-like"/>
    <property type="match status" value="1"/>
</dbReference>
<dbReference type="InterPro" id="IPR003958">
    <property type="entry name" value="CBFA_NFYB_domain"/>
</dbReference>
<accession>A0AAD3CG11</accession>
<comment type="caution">
    <text evidence="5">The sequence shown here is derived from an EMBL/GenBank/DDBJ whole genome shotgun (WGS) entry which is preliminary data.</text>
</comment>
<dbReference type="SUPFAM" id="SSF47113">
    <property type="entry name" value="Histone-fold"/>
    <property type="match status" value="1"/>
</dbReference>
<reference evidence="5 6" key="1">
    <citation type="journal article" date="2021" name="Sci. Rep.">
        <title>The genome of the diatom Chaetoceros tenuissimus carries an ancient integrated fragment of an extant virus.</title>
        <authorList>
            <person name="Hongo Y."/>
            <person name="Kimura K."/>
            <person name="Takaki Y."/>
            <person name="Yoshida Y."/>
            <person name="Baba S."/>
            <person name="Kobayashi G."/>
            <person name="Nagasaki K."/>
            <person name="Hano T."/>
            <person name="Tomaru Y."/>
        </authorList>
    </citation>
    <scope>NUCLEOTIDE SEQUENCE [LARGE SCALE GENOMIC DNA]</scope>
    <source>
        <strain evidence="5 6">NIES-3715</strain>
    </source>
</reference>
<keyword evidence="1 2" id="KW-0238">DNA-binding</keyword>
<evidence type="ECO:0000256" key="2">
    <source>
        <dbReference type="PROSITE-ProRule" id="PRU00267"/>
    </source>
</evidence>
<dbReference type="GO" id="GO:0046982">
    <property type="term" value="F:protein heterodimerization activity"/>
    <property type="evidence" value="ECO:0007669"/>
    <property type="project" value="InterPro"/>
</dbReference>
<dbReference type="GO" id="GO:0003677">
    <property type="term" value="F:DNA binding"/>
    <property type="evidence" value="ECO:0007669"/>
    <property type="project" value="UniProtKB-UniRule"/>
</dbReference>
<dbReference type="InterPro" id="IPR050342">
    <property type="entry name" value="HMGB"/>
</dbReference>
<dbReference type="SUPFAM" id="SSF47095">
    <property type="entry name" value="HMG-box"/>
    <property type="match status" value="1"/>
</dbReference>
<dbReference type="EMBL" id="BLLK01000019">
    <property type="protein sequence ID" value="GFH44136.1"/>
    <property type="molecule type" value="Genomic_DNA"/>
</dbReference>
<feature type="domain" description="HMG box" evidence="4">
    <location>
        <begin position="106"/>
        <end position="174"/>
    </location>
</feature>
<feature type="compositionally biased region" description="Acidic residues" evidence="3">
    <location>
        <begin position="29"/>
        <end position="39"/>
    </location>
</feature>
<feature type="compositionally biased region" description="Acidic residues" evidence="3">
    <location>
        <begin position="85"/>
        <end position="100"/>
    </location>
</feature>
<dbReference type="AlphaFoldDB" id="A0AAD3CG11"/>
<dbReference type="SMART" id="SM00398">
    <property type="entry name" value="HMG"/>
    <property type="match status" value="1"/>
</dbReference>
<dbReference type="PRINTS" id="PR00886">
    <property type="entry name" value="HIGHMOBLTY12"/>
</dbReference>
<keyword evidence="2" id="KW-0539">Nucleus</keyword>
<proteinExistence type="predicted"/>
<feature type="compositionally biased region" description="Acidic residues" evidence="3">
    <location>
        <begin position="47"/>
        <end position="67"/>
    </location>
</feature>
<keyword evidence="6" id="KW-1185">Reference proteome</keyword>
<dbReference type="InterPro" id="IPR009072">
    <property type="entry name" value="Histone-fold"/>
</dbReference>
<protein>
    <recommendedName>
        <fullName evidence="4">HMG box domain-containing protein</fullName>
    </recommendedName>
</protein>
<dbReference type="Pfam" id="PF00505">
    <property type="entry name" value="HMG_box"/>
    <property type="match status" value="1"/>
</dbReference>
<gene>
    <name evidence="5" type="ORF">CTEN210_00610</name>
</gene>
<dbReference type="InterPro" id="IPR036910">
    <property type="entry name" value="HMG_box_dom_sf"/>
</dbReference>
<dbReference type="Proteomes" id="UP001054902">
    <property type="component" value="Unassembled WGS sequence"/>
</dbReference>
<dbReference type="Gene3D" id="1.10.30.10">
    <property type="entry name" value="High mobility group box domain"/>
    <property type="match status" value="1"/>
</dbReference>
<evidence type="ECO:0000256" key="1">
    <source>
        <dbReference type="ARBA" id="ARBA00023125"/>
    </source>
</evidence>
<dbReference type="Pfam" id="PF00808">
    <property type="entry name" value="CBFD_NFYB_HMF"/>
    <property type="match status" value="1"/>
</dbReference>
<feature type="compositionally biased region" description="Basic and acidic residues" evidence="3">
    <location>
        <begin position="13"/>
        <end position="28"/>
    </location>
</feature>